<dbReference type="GO" id="GO:0004553">
    <property type="term" value="F:hydrolase activity, hydrolyzing O-glycosyl compounds"/>
    <property type="evidence" value="ECO:0007669"/>
    <property type="project" value="InterPro"/>
</dbReference>
<accession>A0A7K1FND4</accession>
<dbReference type="Proteomes" id="UP000460221">
    <property type="component" value="Unassembled WGS sequence"/>
</dbReference>
<reference evidence="3 4" key="1">
    <citation type="submission" date="2019-11" db="EMBL/GenBank/DDBJ databases">
        <authorList>
            <person name="Jiang L.-Q."/>
        </authorList>
    </citation>
    <scope>NUCLEOTIDE SEQUENCE [LARGE SCALE GENOMIC DNA]</scope>
    <source>
        <strain evidence="3 4">YIM 132087</strain>
    </source>
</reference>
<dbReference type="PANTHER" id="PTHR10963">
    <property type="entry name" value="GLYCOSYL HYDROLASE-RELATED"/>
    <property type="match status" value="1"/>
</dbReference>
<dbReference type="SUPFAM" id="SSF49899">
    <property type="entry name" value="Concanavalin A-like lectins/glucanases"/>
    <property type="match status" value="1"/>
</dbReference>
<dbReference type="EMBL" id="WLYK01000005">
    <property type="protein sequence ID" value="MTD14819.1"/>
    <property type="molecule type" value="Genomic_DNA"/>
</dbReference>
<dbReference type="GO" id="GO:0005975">
    <property type="term" value="P:carbohydrate metabolic process"/>
    <property type="evidence" value="ECO:0007669"/>
    <property type="project" value="InterPro"/>
</dbReference>
<proteinExistence type="inferred from homology"/>
<comment type="caution">
    <text evidence="3">The sequence shown here is derived from an EMBL/GenBank/DDBJ whole genome shotgun (WGS) entry which is preliminary data.</text>
</comment>
<keyword evidence="3" id="KW-0378">Hydrolase</keyword>
<keyword evidence="4" id="KW-1185">Reference proteome</keyword>
<gene>
    <name evidence="3" type="ORF">GIS00_12795</name>
</gene>
<organism evidence="3 4">
    <name type="scientific">Nakamurella alba</name>
    <dbReference type="NCBI Taxonomy" id="2665158"/>
    <lineage>
        <taxon>Bacteria</taxon>
        <taxon>Bacillati</taxon>
        <taxon>Actinomycetota</taxon>
        <taxon>Actinomycetes</taxon>
        <taxon>Nakamurellales</taxon>
        <taxon>Nakamurellaceae</taxon>
        <taxon>Nakamurella</taxon>
    </lineage>
</organism>
<feature type="domain" description="GH16" evidence="2">
    <location>
        <begin position="200"/>
        <end position="431"/>
    </location>
</feature>
<dbReference type="InterPro" id="IPR050546">
    <property type="entry name" value="Glycosyl_Hydrlase_16"/>
</dbReference>
<sequence>MTGESPVGPGEKGALTWIRSSLSVNIRPMFGHTRQSPTAFGQVRRGTRARLVAVVGAVLAVAGTVFVLPDRTSSAEAAASAATTARGQDLRITIAGTTVDLRNLVWADTPFTASRVGVCLQGVAPTTITDALALPAISTTTVTTLGIATQRTVVLPAGTYTASSCVQRGVGRVVEKIGIAQPFTVAAAAGGVSKKVSAPTSPSGQSMPIGNLPGWKQVFAEDFTTPVARGGFPGPYAGKWMSYHGFADTYKAGTYNQGIISASGGVLDLYLHAQNGRAQVAAPVPLVNGKWGGQTYGRYTVRFRSDPLPGYKTAWLLWPDSNNWNEGEIDFPEGNLGGTIHAFSHCVGNPQANCGYKDTGARYTSWHTATVEWTQGRVVFLLDGKQVLVTTSGVPSTPMHLVLQTESTSSTPDLSRSGHLQIDWVALYTRT</sequence>
<dbReference type="PANTHER" id="PTHR10963:SF55">
    <property type="entry name" value="GLYCOSIDE HYDROLASE FAMILY 16 PROTEIN"/>
    <property type="match status" value="1"/>
</dbReference>
<comment type="similarity">
    <text evidence="1">Belongs to the glycosyl hydrolase 16 family.</text>
</comment>
<dbReference type="AlphaFoldDB" id="A0A7K1FND4"/>
<protein>
    <submittedName>
        <fullName evidence="3">Family 16 glycosylhydrolase</fullName>
    </submittedName>
</protein>
<dbReference type="PROSITE" id="PS51762">
    <property type="entry name" value="GH16_2"/>
    <property type="match status" value="1"/>
</dbReference>
<dbReference type="Gene3D" id="2.60.120.200">
    <property type="match status" value="1"/>
</dbReference>
<dbReference type="InterPro" id="IPR013320">
    <property type="entry name" value="ConA-like_dom_sf"/>
</dbReference>
<dbReference type="InterPro" id="IPR000757">
    <property type="entry name" value="Beta-glucanase-like"/>
</dbReference>
<evidence type="ECO:0000256" key="1">
    <source>
        <dbReference type="ARBA" id="ARBA00006865"/>
    </source>
</evidence>
<name>A0A7K1FND4_9ACTN</name>
<dbReference type="Pfam" id="PF00722">
    <property type="entry name" value="Glyco_hydro_16"/>
    <property type="match status" value="1"/>
</dbReference>
<dbReference type="CDD" id="cd00413">
    <property type="entry name" value="Glyco_hydrolase_16"/>
    <property type="match status" value="1"/>
</dbReference>
<evidence type="ECO:0000313" key="3">
    <source>
        <dbReference type="EMBL" id="MTD14819.1"/>
    </source>
</evidence>
<evidence type="ECO:0000313" key="4">
    <source>
        <dbReference type="Proteomes" id="UP000460221"/>
    </source>
</evidence>
<evidence type="ECO:0000259" key="2">
    <source>
        <dbReference type="PROSITE" id="PS51762"/>
    </source>
</evidence>